<dbReference type="InterPro" id="IPR000782">
    <property type="entry name" value="FAS1_domain"/>
</dbReference>
<dbReference type="SUPFAM" id="SSF82153">
    <property type="entry name" value="FAS1 domain"/>
    <property type="match status" value="1"/>
</dbReference>
<reference evidence="4" key="1">
    <citation type="submission" date="2023-05" db="EMBL/GenBank/DDBJ databases">
        <title>Nepenthes gracilis genome sequencing.</title>
        <authorList>
            <person name="Fukushima K."/>
        </authorList>
    </citation>
    <scope>NUCLEOTIDE SEQUENCE</scope>
    <source>
        <strain evidence="4">SING2019-196</strain>
    </source>
</reference>
<dbReference type="FunFam" id="2.30.180.10:FF:000046">
    <property type="entry name" value="Fasciclin-like arabinogalactan family protein"/>
    <property type="match status" value="1"/>
</dbReference>
<comment type="caution">
    <text evidence="4">The sequence shown here is derived from an EMBL/GenBank/DDBJ whole genome shotgun (WGS) entry which is preliminary data.</text>
</comment>
<comment type="similarity">
    <text evidence="1">Belongs to the fasciclin-like AGP family.</text>
</comment>
<dbReference type="PROSITE" id="PS50213">
    <property type="entry name" value="FAS1"/>
    <property type="match status" value="1"/>
</dbReference>
<dbReference type="SMART" id="SM00554">
    <property type="entry name" value="FAS1"/>
    <property type="match status" value="1"/>
</dbReference>
<evidence type="ECO:0000313" key="4">
    <source>
        <dbReference type="EMBL" id="GMH31038.1"/>
    </source>
</evidence>
<dbReference type="InterPro" id="IPR052806">
    <property type="entry name" value="Fasciclin-like_AGP"/>
</dbReference>
<keyword evidence="5" id="KW-1185">Reference proteome</keyword>
<accession>A0AAD3TJG9</accession>
<dbReference type="AlphaFoldDB" id="A0AAD3TJG9"/>
<dbReference type="EMBL" id="BSYO01000039">
    <property type="protein sequence ID" value="GMH31038.1"/>
    <property type="molecule type" value="Genomic_DNA"/>
</dbReference>
<sequence>MTPSSSPSPATTLRPSPPLVIRETQLNNIIEALIGAGDFGNWANLLSAADPSIIPISATLFIPADDAVSVDPIRSRSSPLLTFDPFVFPYHIVPQRLTFSDLQLFPVNSRLPTLLPGKSLLITNSSLSNFTIDDSPITHPNFYLNSAVSVQGIGAMFDYTLYGNGSVSASGSGSSSGQNGSKQQPSPTGESRPPLLPGAEIGGAALRSDAACFCSEFPIVLSVACSVFVLKMQKFSISR</sequence>
<dbReference type="PANTHER" id="PTHR33985">
    <property type="entry name" value="OS02G0491300 PROTEIN-RELATED"/>
    <property type="match status" value="1"/>
</dbReference>
<feature type="compositionally biased region" description="Low complexity" evidence="2">
    <location>
        <begin position="170"/>
        <end position="181"/>
    </location>
</feature>
<evidence type="ECO:0000256" key="1">
    <source>
        <dbReference type="ARBA" id="ARBA00007843"/>
    </source>
</evidence>
<dbReference type="PANTHER" id="PTHR33985:SF5">
    <property type="entry name" value="FASCICLIN-LIKE ARABINOGALACTAN FAMILY PROTEIN"/>
    <property type="match status" value="1"/>
</dbReference>
<feature type="region of interest" description="Disordered" evidence="2">
    <location>
        <begin position="170"/>
        <end position="198"/>
    </location>
</feature>
<evidence type="ECO:0000256" key="2">
    <source>
        <dbReference type="SAM" id="MobiDB-lite"/>
    </source>
</evidence>
<evidence type="ECO:0000313" key="5">
    <source>
        <dbReference type="Proteomes" id="UP001279734"/>
    </source>
</evidence>
<evidence type="ECO:0000259" key="3">
    <source>
        <dbReference type="PROSITE" id="PS50213"/>
    </source>
</evidence>
<dbReference type="InterPro" id="IPR036378">
    <property type="entry name" value="FAS1_dom_sf"/>
</dbReference>
<feature type="domain" description="FAS1" evidence="3">
    <location>
        <begin position="26"/>
        <end position="161"/>
    </location>
</feature>
<dbReference type="Gene3D" id="2.30.180.10">
    <property type="entry name" value="FAS1 domain"/>
    <property type="match status" value="1"/>
</dbReference>
<protein>
    <recommendedName>
        <fullName evidence="3">FAS1 domain-containing protein</fullName>
    </recommendedName>
</protein>
<name>A0AAD3TJG9_NEPGR</name>
<gene>
    <name evidence="4" type="ORF">Nepgr_032881</name>
</gene>
<proteinExistence type="inferred from homology"/>
<dbReference type="Proteomes" id="UP001279734">
    <property type="component" value="Unassembled WGS sequence"/>
</dbReference>
<organism evidence="4 5">
    <name type="scientific">Nepenthes gracilis</name>
    <name type="common">Slender pitcher plant</name>
    <dbReference type="NCBI Taxonomy" id="150966"/>
    <lineage>
        <taxon>Eukaryota</taxon>
        <taxon>Viridiplantae</taxon>
        <taxon>Streptophyta</taxon>
        <taxon>Embryophyta</taxon>
        <taxon>Tracheophyta</taxon>
        <taxon>Spermatophyta</taxon>
        <taxon>Magnoliopsida</taxon>
        <taxon>eudicotyledons</taxon>
        <taxon>Gunneridae</taxon>
        <taxon>Pentapetalae</taxon>
        <taxon>Caryophyllales</taxon>
        <taxon>Nepenthaceae</taxon>
        <taxon>Nepenthes</taxon>
    </lineage>
</organism>